<protein>
    <submittedName>
        <fullName evidence="1">Uncharacterized protein</fullName>
    </submittedName>
</protein>
<reference evidence="1" key="1">
    <citation type="submission" date="2021-12" db="EMBL/GenBank/DDBJ databases">
        <title>Convergent genome expansion in fungi linked to evolution of root-endophyte symbiosis.</title>
        <authorList>
            <consortium name="DOE Joint Genome Institute"/>
            <person name="Ke Y.-H."/>
            <person name="Bonito G."/>
            <person name="Liao H.-L."/>
            <person name="Looney B."/>
            <person name="Rojas-Flechas A."/>
            <person name="Nash J."/>
            <person name="Hameed K."/>
            <person name="Schadt C."/>
            <person name="Martin F."/>
            <person name="Crous P.W."/>
            <person name="Miettinen O."/>
            <person name="Magnuson J.K."/>
            <person name="Labbe J."/>
            <person name="Jacobson D."/>
            <person name="Doktycz M.J."/>
            <person name="Veneault-Fourrey C."/>
            <person name="Kuo A."/>
            <person name="Mondo S."/>
            <person name="Calhoun S."/>
            <person name="Riley R."/>
            <person name="Ohm R."/>
            <person name="LaButti K."/>
            <person name="Andreopoulos B."/>
            <person name="Pangilinan J."/>
            <person name="Nolan M."/>
            <person name="Tritt A."/>
            <person name="Clum A."/>
            <person name="Lipzen A."/>
            <person name="Daum C."/>
            <person name="Barry K."/>
            <person name="Grigoriev I.V."/>
            <person name="Vilgalys R."/>
        </authorList>
    </citation>
    <scope>NUCLEOTIDE SEQUENCE</scope>
    <source>
        <strain evidence="1">PMI_201</strain>
    </source>
</reference>
<gene>
    <name evidence="1" type="ORF">BGW36DRAFT_422251</name>
</gene>
<evidence type="ECO:0000313" key="2">
    <source>
        <dbReference type="Proteomes" id="UP001201262"/>
    </source>
</evidence>
<comment type="caution">
    <text evidence="1">The sequence shown here is derived from an EMBL/GenBank/DDBJ whole genome shotgun (WGS) entry which is preliminary data.</text>
</comment>
<dbReference type="Pfam" id="PF07173">
    <property type="entry name" value="GRDP-like"/>
    <property type="match status" value="1"/>
</dbReference>
<dbReference type="PANTHER" id="PTHR34365">
    <property type="entry name" value="ENOLASE (DUF1399)"/>
    <property type="match status" value="1"/>
</dbReference>
<keyword evidence="2" id="KW-1185">Reference proteome</keyword>
<dbReference type="GeneID" id="70249960"/>
<accession>A0AAD4L884</accession>
<dbReference type="AlphaFoldDB" id="A0AAD4L884"/>
<sequence length="632" mass="72379">MATLPVTIPVNREFSLRERIADHLALMRKFKRILEDVERPGRHAHKFPRPPPGVSGQENEGKWRVQCLLMSAEVRYSLYLQTLERWIASYGLKSPKDKWPLPPWDVAIIFYAHLLSPFNFQSDIESNFQNLWKAEIEFPLARMRSINSDKGSERAWMKEYPNIAYQAVEFTLAGDHAYITTENVMDIHGYKCGSKHCLKKGAYVIQMTEWSKYRVGRAKLTCPGCKTTFTNRAFEPQTLLEFSRAAFGFPIFNLWDSPQRQFGKQGFVDRILALTQAQGQMPDHVFRYLKFLQLMKESKSILVPTLDIDLLWHTHQLSPVAYDKYCKTHVGRRINHVDTIRTTKRSTGLDDTARLWATWYGESYFDPENTAKATEIERRKATCKQKREDMEAKLAAYDYNHQYLKKELDEVSDRIATKRASIRDAHVAASALGATVARVEAAKKSVKPSLRLFELRYYSQTQKQQLRKLEDKRRPLVEDYIHKRREAETLEDEGRDLWRELERHNRKWKEAQKERRLLEQRLAAEVALATEAIGQFNVDGLDRRDDQHQQQYQEDRYDGSWYSVVPSEVQPCMYPIIDTANDGRAKVRTWADTYNPTRSYAGYSGGGGGGGCGGGGGGCGGGGCGGGGCGGS</sequence>
<dbReference type="EMBL" id="JAJTJA010000001">
    <property type="protein sequence ID" value="KAH8705709.1"/>
    <property type="molecule type" value="Genomic_DNA"/>
</dbReference>
<organism evidence="1 2">
    <name type="scientific">Talaromyces proteolyticus</name>
    <dbReference type="NCBI Taxonomy" id="1131652"/>
    <lineage>
        <taxon>Eukaryota</taxon>
        <taxon>Fungi</taxon>
        <taxon>Dikarya</taxon>
        <taxon>Ascomycota</taxon>
        <taxon>Pezizomycotina</taxon>
        <taxon>Eurotiomycetes</taxon>
        <taxon>Eurotiomycetidae</taxon>
        <taxon>Eurotiales</taxon>
        <taxon>Trichocomaceae</taxon>
        <taxon>Talaromyces</taxon>
        <taxon>Talaromyces sect. Bacilispori</taxon>
    </lineage>
</organism>
<dbReference type="Proteomes" id="UP001201262">
    <property type="component" value="Unassembled WGS sequence"/>
</dbReference>
<dbReference type="PANTHER" id="PTHR34365:SF7">
    <property type="entry name" value="GLYCINE-RICH DOMAIN-CONTAINING PROTEIN 1"/>
    <property type="match status" value="1"/>
</dbReference>
<evidence type="ECO:0000313" key="1">
    <source>
        <dbReference type="EMBL" id="KAH8705709.1"/>
    </source>
</evidence>
<dbReference type="InterPro" id="IPR009836">
    <property type="entry name" value="GRDP-like"/>
</dbReference>
<name>A0AAD4L884_9EURO</name>
<proteinExistence type="predicted"/>
<dbReference type="RefSeq" id="XP_046078330.1">
    <property type="nucleotide sequence ID" value="XM_046219673.1"/>
</dbReference>